<dbReference type="InterPro" id="IPR009057">
    <property type="entry name" value="Homeodomain-like_sf"/>
</dbReference>
<dbReference type="InterPro" id="IPR037923">
    <property type="entry name" value="HTH-like"/>
</dbReference>
<name>A0A3N4M766_9BACT</name>
<reference evidence="6" key="1">
    <citation type="submission" date="2018-11" db="EMBL/GenBank/DDBJ databases">
        <title>Chitinophaga lutea sp.nov., isolate from arsenic contaminated soil.</title>
        <authorList>
            <person name="Zong Y."/>
        </authorList>
    </citation>
    <scope>NUCLEOTIDE SEQUENCE [LARGE SCALE GENOMIC DNA]</scope>
    <source>
        <strain evidence="6">YLT18</strain>
    </source>
</reference>
<evidence type="ECO:0000259" key="4">
    <source>
        <dbReference type="PROSITE" id="PS01124"/>
    </source>
</evidence>
<dbReference type="RefSeq" id="WP_120517936.1">
    <property type="nucleotide sequence ID" value="NZ_QXZY01000011.1"/>
</dbReference>
<dbReference type="AlphaFoldDB" id="A0A3N4M766"/>
<keyword evidence="1" id="KW-0805">Transcription regulation</keyword>
<dbReference type="InterPro" id="IPR003313">
    <property type="entry name" value="AraC-bd"/>
</dbReference>
<proteinExistence type="predicted"/>
<comment type="caution">
    <text evidence="5">The sequence shown here is derived from an EMBL/GenBank/DDBJ whole genome shotgun (WGS) entry which is preliminary data.</text>
</comment>
<organism evidence="5 6">
    <name type="scientific">Chitinophaga barathri</name>
    <dbReference type="NCBI Taxonomy" id="1647451"/>
    <lineage>
        <taxon>Bacteria</taxon>
        <taxon>Pseudomonadati</taxon>
        <taxon>Bacteroidota</taxon>
        <taxon>Chitinophagia</taxon>
        <taxon>Chitinophagales</taxon>
        <taxon>Chitinophagaceae</taxon>
        <taxon>Chitinophaga</taxon>
    </lineage>
</organism>
<accession>A0A3N4M766</accession>
<dbReference type="OrthoDB" id="2585681at2"/>
<evidence type="ECO:0000256" key="2">
    <source>
        <dbReference type="ARBA" id="ARBA00023125"/>
    </source>
</evidence>
<keyword evidence="3" id="KW-0804">Transcription</keyword>
<dbReference type="EMBL" id="RMBX01000011">
    <property type="protein sequence ID" value="RPD39294.1"/>
    <property type="molecule type" value="Genomic_DNA"/>
</dbReference>
<dbReference type="PANTHER" id="PTHR43280:SF32">
    <property type="entry name" value="TRANSCRIPTIONAL REGULATORY PROTEIN"/>
    <property type="match status" value="1"/>
</dbReference>
<protein>
    <submittedName>
        <fullName evidence="5">Helix-turn-helix domain-containing protein</fullName>
    </submittedName>
</protein>
<dbReference type="SMART" id="SM00342">
    <property type="entry name" value="HTH_ARAC"/>
    <property type="match status" value="1"/>
</dbReference>
<dbReference type="SUPFAM" id="SSF46689">
    <property type="entry name" value="Homeodomain-like"/>
    <property type="match status" value="1"/>
</dbReference>
<dbReference type="Pfam" id="PF02311">
    <property type="entry name" value="AraC_binding"/>
    <property type="match status" value="1"/>
</dbReference>
<keyword evidence="6" id="KW-1185">Reference proteome</keyword>
<evidence type="ECO:0000256" key="1">
    <source>
        <dbReference type="ARBA" id="ARBA00023015"/>
    </source>
</evidence>
<dbReference type="Gene3D" id="2.60.120.10">
    <property type="entry name" value="Jelly Rolls"/>
    <property type="match status" value="1"/>
</dbReference>
<evidence type="ECO:0000313" key="5">
    <source>
        <dbReference type="EMBL" id="RPD39294.1"/>
    </source>
</evidence>
<sequence length="297" mass="34465">MQLTKFNHIPLVTVQDSAYAEEGSQFLIHLANLREIDWEGFDIPHRHDGYTIDILLKGSVTQYIDFEKHTINAPAIIMLEPEQIHQHDRSSDAEVLAMYFTRDFLVTETLGVLSCWQCVFKDNILHLEENQLQEVLSFARILLHEFRSDKPRKEAVLRHILSAFIIACGRIARPETGSTEIYRSEAPFNGLGIQFKILVDEHFREKVQVAEYAEMLHVTPGHLNDTVKNTIGRSAKQIIDAKRIMEAKRLLFWQKHSVKQIAGELNFDDDAYFSRFFKKHTGLTPALFQRTIREKYN</sequence>
<evidence type="ECO:0000313" key="6">
    <source>
        <dbReference type="Proteomes" id="UP000279089"/>
    </source>
</evidence>
<dbReference type="Gene3D" id="1.10.10.60">
    <property type="entry name" value="Homeodomain-like"/>
    <property type="match status" value="1"/>
</dbReference>
<dbReference type="GO" id="GO:0043565">
    <property type="term" value="F:sequence-specific DNA binding"/>
    <property type="evidence" value="ECO:0007669"/>
    <property type="project" value="InterPro"/>
</dbReference>
<keyword evidence="2" id="KW-0238">DNA-binding</keyword>
<dbReference type="PANTHER" id="PTHR43280">
    <property type="entry name" value="ARAC-FAMILY TRANSCRIPTIONAL REGULATOR"/>
    <property type="match status" value="1"/>
</dbReference>
<dbReference type="InterPro" id="IPR018060">
    <property type="entry name" value="HTH_AraC"/>
</dbReference>
<feature type="domain" description="HTH araC/xylS-type" evidence="4">
    <location>
        <begin position="193"/>
        <end position="291"/>
    </location>
</feature>
<evidence type="ECO:0000256" key="3">
    <source>
        <dbReference type="ARBA" id="ARBA00023163"/>
    </source>
</evidence>
<dbReference type="PROSITE" id="PS01124">
    <property type="entry name" value="HTH_ARAC_FAMILY_2"/>
    <property type="match status" value="1"/>
</dbReference>
<dbReference type="InterPro" id="IPR014710">
    <property type="entry name" value="RmlC-like_jellyroll"/>
</dbReference>
<dbReference type="Proteomes" id="UP000279089">
    <property type="component" value="Unassembled WGS sequence"/>
</dbReference>
<dbReference type="Pfam" id="PF12833">
    <property type="entry name" value="HTH_18"/>
    <property type="match status" value="1"/>
</dbReference>
<dbReference type="GO" id="GO:0003700">
    <property type="term" value="F:DNA-binding transcription factor activity"/>
    <property type="evidence" value="ECO:0007669"/>
    <property type="project" value="InterPro"/>
</dbReference>
<gene>
    <name evidence="5" type="ORF">EG028_19395</name>
</gene>
<dbReference type="SUPFAM" id="SSF51215">
    <property type="entry name" value="Regulatory protein AraC"/>
    <property type="match status" value="1"/>
</dbReference>